<keyword evidence="3" id="KW-1185">Reference proteome</keyword>
<sequence>MRETLTRGLAAFLGASALLVSGAVQAGAAENTVEVCGFYTAGGHAYYKHCGTIPVGVYVDTWDDKNEWWYCAPVGDDRYLGPTSKISWASHQQAC</sequence>
<evidence type="ECO:0000313" key="3">
    <source>
        <dbReference type="Proteomes" id="UP000635387"/>
    </source>
</evidence>
<dbReference type="Proteomes" id="UP000635387">
    <property type="component" value="Unassembled WGS sequence"/>
</dbReference>
<dbReference type="Pfam" id="PF19882">
    <property type="entry name" value="DUF6355"/>
    <property type="match status" value="1"/>
</dbReference>
<organism evidence="2 3">
    <name type="scientific">Amycolatopsis oliviviridis</name>
    <dbReference type="NCBI Taxonomy" id="1471590"/>
    <lineage>
        <taxon>Bacteria</taxon>
        <taxon>Bacillati</taxon>
        <taxon>Actinomycetota</taxon>
        <taxon>Actinomycetes</taxon>
        <taxon>Pseudonocardiales</taxon>
        <taxon>Pseudonocardiaceae</taxon>
        <taxon>Amycolatopsis</taxon>
    </lineage>
</organism>
<dbReference type="EMBL" id="BNAY01000001">
    <property type="protein sequence ID" value="GHH07510.1"/>
    <property type="molecule type" value="Genomic_DNA"/>
</dbReference>
<gene>
    <name evidence="2" type="ORF">GCM10017790_14360</name>
</gene>
<dbReference type="RefSeq" id="WP_191252851.1">
    <property type="nucleotide sequence ID" value="NZ_BNAY01000001.1"/>
</dbReference>
<feature type="chain" id="PRO_5046259368" description="Secreted protein" evidence="1">
    <location>
        <begin position="27"/>
        <end position="95"/>
    </location>
</feature>
<evidence type="ECO:0000313" key="2">
    <source>
        <dbReference type="EMBL" id="GHH07510.1"/>
    </source>
</evidence>
<protein>
    <recommendedName>
        <fullName evidence="4">Secreted protein</fullName>
    </recommendedName>
</protein>
<reference evidence="3" key="1">
    <citation type="journal article" date="2019" name="Int. J. Syst. Evol. Microbiol.">
        <title>The Global Catalogue of Microorganisms (GCM) 10K type strain sequencing project: providing services to taxonomists for standard genome sequencing and annotation.</title>
        <authorList>
            <consortium name="The Broad Institute Genomics Platform"/>
            <consortium name="The Broad Institute Genome Sequencing Center for Infectious Disease"/>
            <person name="Wu L."/>
            <person name="Ma J."/>
        </authorList>
    </citation>
    <scope>NUCLEOTIDE SEQUENCE [LARGE SCALE GENOMIC DNA]</scope>
    <source>
        <strain evidence="3">CGMCC 4.7683</strain>
    </source>
</reference>
<evidence type="ECO:0000256" key="1">
    <source>
        <dbReference type="SAM" id="SignalP"/>
    </source>
</evidence>
<dbReference type="InterPro" id="IPR045935">
    <property type="entry name" value="DUF6355"/>
</dbReference>
<keyword evidence="1" id="KW-0732">Signal</keyword>
<name>A0ABQ3L786_9PSEU</name>
<evidence type="ECO:0008006" key="4">
    <source>
        <dbReference type="Google" id="ProtNLM"/>
    </source>
</evidence>
<accession>A0ABQ3L786</accession>
<comment type="caution">
    <text evidence="2">The sequence shown here is derived from an EMBL/GenBank/DDBJ whole genome shotgun (WGS) entry which is preliminary data.</text>
</comment>
<feature type="signal peptide" evidence="1">
    <location>
        <begin position="1"/>
        <end position="26"/>
    </location>
</feature>
<proteinExistence type="predicted"/>